<evidence type="ECO:0000313" key="4">
    <source>
        <dbReference type="Proteomes" id="UP001320715"/>
    </source>
</evidence>
<reference evidence="3 4" key="1">
    <citation type="submission" date="2020-01" db="EMBL/GenBank/DDBJ databases">
        <title>Genomes of bacteria type strains.</title>
        <authorList>
            <person name="Chen J."/>
            <person name="Zhu S."/>
            <person name="Yang J."/>
        </authorList>
    </citation>
    <scope>NUCLEOTIDE SEQUENCE [LARGE SCALE GENOMIC DNA]</scope>
    <source>
        <strain evidence="3 4">DSM 16655</strain>
    </source>
</reference>
<keyword evidence="2" id="KW-0812">Transmembrane</keyword>
<evidence type="ECO:0000256" key="2">
    <source>
        <dbReference type="SAM" id="Phobius"/>
    </source>
</evidence>
<gene>
    <name evidence="3" type="ORF">GTW23_07155</name>
</gene>
<evidence type="ECO:0008006" key="5">
    <source>
        <dbReference type="Google" id="ProtNLM"/>
    </source>
</evidence>
<dbReference type="Proteomes" id="UP001320715">
    <property type="component" value="Unassembled WGS sequence"/>
</dbReference>
<evidence type="ECO:0000256" key="1">
    <source>
        <dbReference type="SAM" id="MobiDB-lite"/>
    </source>
</evidence>
<comment type="caution">
    <text evidence="3">The sequence shown here is derived from an EMBL/GenBank/DDBJ whole genome shotgun (WGS) entry which is preliminary data.</text>
</comment>
<dbReference type="EMBL" id="JAAAML010000001">
    <property type="protein sequence ID" value="MCO6407952.1"/>
    <property type="molecule type" value="Genomic_DNA"/>
</dbReference>
<keyword evidence="4" id="KW-1185">Reference proteome</keyword>
<evidence type="ECO:0000313" key="3">
    <source>
        <dbReference type="EMBL" id="MCO6407952.1"/>
    </source>
</evidence>
<proteinExistence type="predicted"/>
<name>A0ABT1CP28_9HYPH</name>
<feature type="region of interest" description="Disordered" evidence="1">
    <location>
        <begin position="1"/>
        <end position="22"/>
    </location>
</feature>
<feature type="transmembrane region" description="Helical" evidence="2">
    <location>
        <begin position="33"/>
        <end position="53"/>
    </location>
</feature>
<dbReference type="InterPro" id="IPR017946">
    <property type="entry name" value="PLC-like_Pdiesterase_TIM-brl"/>
</dbReference>
<dbReference type="SUPFAM" id="SSF51695">
    <property type="entry name" value="PLC-like phosphodiesterases"/>
    <property type="match status" value="1"/>
</dbReference>
<dbReference type="Gene3D" id="3.20.20.190">
    <property type="entry name" value="Phosphatidylinositol (PI) phosphodiesterase"/>
    <property type="match status" value="1"/>
</dbReference>
<dbReference type="RefSeq" id="WP_252915219.1">
    <property type="nucleotide sequence ID" value="NZ_JAAAML010000001.1"/>
</dbReference>
<protein>
    <recommendedName>
        <fullName evidence="5">GP-PDE domain-containing protein</fullName>
    </recommendedName>
</protein>
<keyword evidence="2" id="KW-0472">Membrane</keyword>
<keyword evidence="2" id="KW-1133">Transmembrane helix</keyword>
<organism evidence="3 4">
    <name type="scientific">Hoeflea alexandrii</name>
    <dbReference type="NCBI Taxonomy" id="288436"/>
    <lineage>
        <taxon>Bacteria</taxon>
        <taxon>Pseudomonadati</taxon>
        <taxon>Pseudomonadota</taxon>
        <taxon>Alphaproteobacteria</taxon>
        <taxon>Hyphomicrobiales</taxon>
        <taxon>Rhizobiaceae</taxon>
        <taxon>Hoeflea</taxon>
    </lineage>
</organism>
<sequence>MARQDFELSKEPDPPRPEARDSRMALVVTSSSLFRLTLTVGLAVVISIAAVTLRANNQHNHCETYLEAPAEVTLVAHAGGGLPEGDYSNSKEALDQSAANGLRLFELDFNWTADDELAIVHDWNREYRYWHHLDWTDWLASHFVAPSSARFHASTPKYGLTRLSLETLFEWLRANPGRIITDIKGGNIEGLALIASLAGPLQNRFVPQIYSAAEYQAVRQMGYEDIILTTYRLSLSPESLREIDELDLFAVTVPEKQVEAAADIISKNRIFTHTINTPINLTAAGYYTDCLIPAETRNGV</sequence>
<accession>A0ABT1CP28</accession>